<proteinExistence type="predicted"/>
<dbReference type="OrthoDB" id="9779518at2"/>
<reference evidence="1 2" key="1">
    <citation type="submission" date="2016-10" db="EMBL/GenBank/DDBJ databases">
        <authorList>
            <person name="de Groot N.N."/>
        </authorList>
    </citation>
    <scope>NUCLEOTIDE SEQUENCE [LARGE SCALE GENOMIC DNA]</scope>
    <source>
        <strain evidence="1 2">ATCC 700224</strain>
    </source>
</reference>
<dbReference type="PANTHER" id="PTHR43657:SF1">
    <property type="entry name" value="ALTERED INHERITANCE OF MITOCHONDRIA PROTEIN 24, MITOCHONDRIAL"/>
    <property type="match status" value="1"/>
</dbReference>
<dbReference type="InterPro" id="IPR016031">
    <property type="entry name" value="Trp_RNA-bd_attenuator-like_dom"/>
</dbReference>
<dbReference type="Pfam" id="PF01987">
    <property type="entry name" value="AIM24"/>
    <property type="match status" value="1"/>
</dbReference>
<evidence type="ECO:0000313" key="1">
    <source>
        <dbReference type="EMBL" id="SDE64283.1"/>
    </source>
</evidence>
<dbReference type="Proteomes" id="UP000199412">
    <property type="component" value="Unassembled WGS sequence"/>
</dbReference>
<dbReference type="Gene3D" id="3.60.160.10">
    <property type="entry name" value="Mitochondrial biogenesis AIM24"/>
    <property type="match status" value="1"/>
</dbReference>
<dbReference type="EMBL" id="FNAP01000009">
    <property type="protein sequence ID" value="SDE64283.1"/>
    <property type="molecule type" value="Genomic_DNA"/>
</dbReference>
<dbReference type="NCBIfam" id="TIGR00266">
    <property type="entry name" value="TIGR00266 family protein"/>
    <property type="match status" value="1"/>
</dbReference>
<organism evidence="1 2">
    <name type="scientific">Rhodospira trueperi</name>
    <dbReference type="NCBI Taxonomy" id="69960"/>
    <lineage>
        <taxon>Bacteria</taxon>
        <taxon>Pseudomonadati</taxon>
        <taxon>Pseudomonadota</taxon>
        <taxon>Alphaproteobacteria</taxon>
        <taxon>Rhodospirillales</taxon>
        <taxon>Rhodospirillaceae</taxon>
        <taxon>Rhodospira</taxon>
    </lineage>
</organism>
<keyword evidence="2" id="KW-1185">Reference proteome</keyword>
<dbReference type="AlphaFoldDB" id="A0A1G7EKS0"/>
<dbReference type="PANTHER" id="PTHR43657">
    <property type="entry name" value="TRYPTOPHAN RNA-BINDING ATTENUATOR PROTEIN-LIKE PROTEIN"/>
    <property type="match status" value="1"/>
</dbReference>
<evidence type="ECO:0000313" key="2">
    <source>
        <dbReference type="Proteomes" id="UP000199412"/>
    </source>
</evidence>
<dbReference type="RefSeq" id="WP_092786867.1">
    <property type="nucleotide sequence ID" value="NZ_FNAP01000009.1"/>
</dbReference>
<name>A0A1G7EKS0_9PROT</name>
<sequence>MDYNITHGPAFALLEMDLSEGEQVQCESGAMVSMSTTLTLETSMGGKSGGGFLGRAVGALSRSALGGESFFITHITASDGPGHLALAPTTLGDISDTEVDESTSLILQGGSFLAAAPGVQIDTSWGGRHGIFGGEGPFMLKATGSGTLFMASFGAIVRRDLAPGERFVVDSGHMVAFQEGMGLDTRMVAGAGGFFKRMVTSATSGEGLVMEFTGPGPVWMQTRNADAFAGWIKNLIPSLKNTSSGQ</sequence>
<dbReference type="InterPro" id="IPR002838">
    <property type="entry name" value="AIM24"/>
</dbReference>
<dbReference type="InterPro" id="IPR036983">
    <property type="entry name" value="AIM24_sf"/>
</dbReference>
<protein>
    <submittedName>
        <fullName evidence="1">TIGR00266 family protein</fullName>
    </submittedName>
</protein>
<dbReference type="SUPFAM" id="SSF51219">
    <property type="entry name" value="TRAP-like"/>
    <property type="match status" value="1"/>
</dbReference>
<accession>A0A1G7EKS0</accession>
<gene>
    <name evidence="1" type="ORF">SAMN05421720_109115</name>
</gene>